<evidence type="ECO:0000313" key="2">
    <source>
        <dbReference type="Proteomes" id="UP000298860"/>
    </source>
</evidence>
<organism evidence="1 2">
    <name type="scientific">Gandjariella thermophila</name>
    <dbReference type="NCBI Taxonomy" id="1931992"/>
    <lineage>
        <taxon>Bacteria</taxon>
        <taxon>Bacillati</taxon>
        <taxon>Actinomycetota</taxon>
        <taxon>Actinomycetes</taxon>
        <taxon>Pseudonocardiales</taxon>
        <taxon>Pseudonocardiaceae</taxon>
        <taxon>Gandjariella</taxon>
    </lineage>
</organism>
<dbReference type="RefSeq" id="WP_137816271.1">
    <property type="nucleotide sequence ID" value="NZ_BJFL01000039.1"/>
</dbReference>
<evidence type="ECO:0000313" key="1">
    <source>
        <dbReference type="EMBL" id="GDY33307.1"/>
    </source>
</evidence>
<gene>
    <name evidence="1" type="ORF">GTS_49400</name>
</gene>
<dbReference type="AlphaFoldDB" id="A0A4D4JHD7"/>
<name>A0A4D4JHD7_9PSEU</name>
<dbReference type="OrthoDB" id="4237673at2"/>
<keyword evidence="2" id="KW-1185">Reference proteome</keyword>
<protein>
    <recommendedName>
        <fullName evidence="3">ESX-1 secretion-associated protein</fullName>
    </recommendedName>
</protein>
<dbReference type="Proteomes" id="UP000298860">
    <property type="component" value="Unassembled WGS sequence"/>
</dbReference>
<reference evidence="2" key="1">
    <citation type="submission" date="2019-04" db="EMBL/GenBank/DDBJ databases">
        <title>Draft genome sequence of Pseudonocardiaceae bacterium SL3-2-4.</title>
        <authorList>
            <person name="Ningsih F."/>
            <person name="Yokota A."/>
            <person name="Sakai Y."/>
            <person name="Nanatani K."/>
            <person name="Yabe S."/>
            <person name="Oetari A."/>
            <person name="Sjamsuridzal W."/>
        </authorList>
    </citation>
    <scope>NUCLEOTIDE SEQUENCE [LARGE SCALE GENOMIC DNA]</scope>
    <source>
        <strain evidence="2">SL3-2-4</strain>
    </source>
</reference>
<evidence type="ECO:0008006" key="3">
    <source>
        <dbReference type="Google" id="ProtNLM"/>
    </source>
</evidence>
<dbReference type="EMBL" id="BJFL01000039">
    <property type="protein sequence ID" value="GDY33307.1"/>
    <property type="molecule type" value="Genomic_DNA"/>
</dbReference>
<comment type="caution">
    <text evidence="1">The sequence shown here is derived from an EMBL/GenBank/DDBJ whole genome shotgun (WGS) entry which is preliminary data.</text>
</comment>
<proteinExistence type="predicted"/>
<sequence>MGEGAANVSVTTDWLRKRADDCDDCANAIGQQLGPASDACETIRQAAPGWEFVNSLPDMRTRWEELNNLLRERLGDGAKKFRACADQYDHNESAISTLLHAIFG</sequence>
<accession>A0A4D4JHD7</accession>